<comment type="similarity">
    <text evidence="3">Belongs to the ribonuclease III family.</text>
</comment>
<feature type="domain" description="RNase III" evidence="17">
    <location>
        <begin position="4"/>
        <end position="126"/>
    </location>
</feature>
<keyword evidence="13 15" id="KW-0460">Magnesium</keyword>
<dbReference type="HAMAP" id="MF_00104">
    <property type="entry name" value="RNase_III"/>
    <property type="match status" value="1"/>
</dbReference>
<keyword evidence="6 15" id="KW-0698">rRNA processing</keyword>
<keyword evidence="5 15" id="KW-0963">Cytoplasm</keyword>
<keyword evidence="8 15" id="KW-0819">tRNA processing</keyword>
<comment type="subunit">
    <text evidence="4 15">Homodimer.</text>
</comment>
<dbReference type="Gene3D" id="3.30.160.20">
    <property type="match status" value="1"/>
</dbReference>
<dbReference type="GO" id="GO:0005737">
    <property type="term" value="C:cytoplasm"/>
    <property type="evidence" value="ECO:0007669"/>
    <property type="project" value="UniProtKB-SubCell"/>
</dbReference>
<comment type="subcellular location">
    <subcellularLocation>
        <location evidence="2 15">Cytoplasm</location>
    </subcellularLocation>
</comment>
<dbReference type="GO" id="GO:0006364">
    <property type="term" value="P:rRNA processing"/>
    <property type="evidence" value="ECO:0007669"/>
    <property type="project" value="UniProtKB-UniRule"/>
</dbReference>
<feature type="binding site" evidence="15">
    <location>
        <position position="115"/>
    </location>
    <ligand>
        <name>Mg(2+)</name>
        <dbReference type="ChEBI" id="CHEBI:18420"/>
    </ligand>
</feature>
<evidence type="ECO:0000256" key="1">
    <source>
        <dbReference type="ARBA" id="ARBA00000109"/>
    </source>
</evidence>
<feature type="active site" evidence="15">
    <location>
        <position position="43"/>
    </location>
</feature>
<dbReference type="Pfam" id="PF00035">
    <property type="entry name" value="dsrm"/>
    <property type="match status" value="1"/>
</dbReference>
<dbReference type="PROSITE" id="PS00517">
    <property type="entry name" value="RNASE_3_1"/>
    <property type="match status" value="1"/>
</dbReference>
<sequence>MRNPEKLCRQLGYEFKQPELLDIALTHRSYGSRNNERMEFLGDAVLGYLVSAELYRRFPQASEGALSRLRASLVKGETLASIATELELGDYMSLGSGELKSGGHRRRSILADAFEAIIGAVYLDSGMDNASRLVQRFFDDRFSRVDPDTLEKDPKTRLQEYLQARGNELPDYQVVATEGKAHEQRFRVECKIGTFDATVVGEGTSRRKAEQAAAEKMLQALTN</sequence>
<dbReference type="PROSITE" id="PS50142">
    <property type="entry name" value="RNASE_3_2"/>
    <property type="match status" value="1"/>
</dbReference>
<dbReference type="SUPFAM" id="SSF69065">
    <property type="entry name" value="RNase III domain-like"/>
    <property type="match status" value="1"/>
</dbReference>
<dbReference type="OrthoDB" id="9805026at2"/>
<dbReference type="SMART" id="SM00358">
    <property type="entry name" value="DSRM"/>
    <property type="match status" value="1"/>
</dbReference>
<dbReference type="AlphaFoldDB" id="A0A4R8IZT0"/>
<keyword evidence="12 15" id="KW-0378">Hydrolase</keyword>
<dbReference type="SMART" id="SM00535">
    <property type="entry name" value="RIBOc"/>
    <property type="match status" value="1"/>
</dbReference>
<comment type="catalytic activity">
    <reaction evidence="1 15">
        <text>Endonucleolytic cleavage to 5'-phosphomonoester.</text>
        <dbReference type="EC" id="3.1.26.3"/>
    </reaction>
</comment>
<evidence type="ECO:0000256" key="4">
    <source>
        <dbReference type="ARBA" id="ARBA00011738"/>
    </source>
</evidence>
<evidence type="ECO:0000256" key="6">
    <source>
        <dbReference type="ARBA" id="ARBA00022552"/>
    </source>
</evidence>
<keyword evidence="19" id="KW-1185">Reference proteome</keyword>
<dbReference type="PANTHER" id="PTHR11207:SF0">
    <property type="entry name" value="RIBONUCLEASE 3"/>
    <property type="match status" value="1"/>
</dbReference>
<keyword evidence="14 15" id="KW-0694">RNA-binding</keyword>
<dbReference type="CDD" id="cd10845">
    <property type="entry name" value="DSRM_RNAse_III_family"/>
    <property type="match status" value="1"/>
</dbReference>
<name>A0A4R8IZT0_9GAMM</name>
<dbReference type="FunFam" id="3.30.160.20:FF:000003">
    <property type="entry name" value="Ribonuclease 3"/>
    <property type="match status" value="1"/>
</dbReference>
<protein>
    <recommendedName>
        <fullName evidence="15">Ribonuclease 3</fullName>
        <ecNumber evidence="15">3.1.26.3</ecNumber>
    </recommendedName>
    <alternativeName>
        <fullName evidence="15">Ribonuclease III</fullName>
        <shortName evidence="15">RNase III</shortName>
    </alternativeName>
</protein>
<evidence type="ECO:0000256" key="14">
    <source>
        <dbReference type="ARBA" id="ARBA00022884"/>
    </source>
</evidence>
<dbReference type="Proteomes" id="UP000294914">
    <property type="component" value="Unassembled WGS sequence"/>
</dbReference>
<dbReference type="GO" id="GO:0004525">
    <property type="term" value="F:ribonuclease III activity"/>
    <property type="evidence" value="ECO:0007669"/>
    <property type="project" value="UniProtKB-UniRule"/>
</dbReference>
<dbReference type="InterPro" id="IPR036389">
    <property type="entry name" value="RNase_III_sf"/>
</dbReference>
<dbReference type="InterPro" id="IPR000999">
    <property type="entry name" value="RNase_III_dom"/>
</dbReference>
<evidence type="ECO:0000313" key="18">
    <source>
        <dbReference type="EMBL" id="TDY02983.1"/>
    </source>
</evidence>
<dbReference type="GO" id="GO:0006397">
    <property type="term" value="P:mRNA processing"/>
    <property type="evidence" value="ECO:0007669"/>
    <property type="project" value="UniProtKB-UniRule"/>
</dbReference>
<keyword evidence="10 15" id="KW-0479">Metal-binding</keyword>
<organism evidence="18 19">
    <name type="scientific">Thiohalophilus thiocyanatoxydans</name>
    <dbReference type="NCBI Taxonomy" id="381308"/>
    <lineage>
        <taxon>Bacteria</taxon>
        <taxon>Pseudomonadati</taxon>
        <taxon>Pseudomonadota</taxon>
        <taxon>Gammaproteobacteria</taxon>
        <taxon>Thiohalomonadales</taxon>
        <taxon>Thiohalophilaceae</taxon>
        <taxon>Thiohalophilus</taxon>
    </lineage>
</organism>
<evidence type="ECO:0000313" key="19">
    <source>
        <dbReference type="Proteomes" id="UP000294914"/>
    </source>
</evidence>
<dbReference type="Pfam" id="PF14622">
    <property type="entry name" value="Ribonucleas_3_3"/>
    <property type="match status" value="1"/>
</dbReference>
<dbReference type="InterPro" id="IPR011907">
    <property type="entry name" value="RNase_III"/>
</dbReference>
<dbReference type="PANTHER" id="PTHR11207">
    <property type="entry name" value="RIBONUCLEASE III"/>
    <property type="match status" value="1"/>
</dbReference>
<keyword evidence="11 15" id="KW-0255">Endonuclease</keyword>
<evidence type="ECO:0000259" key="17">
    <source>
        <dbReference type="PROSITE" id="PS50142"/>
    </source>
</evidence>
<dbReference type="GO" id="GO:0008033">
    <property type="term" value="P:tRNA processing"/>
    <property type="evidence" value="ECO:0007669"/>
    <property type="project" value="UniProtKB-KW"/>
</dbReference>
<feature type="binding site" evidence="15">
    <location>
        <position position="39"/>
    </location>
    <ligand>
        <name>Mg(2+)</name>
        <dbReference type="ChEBI" id="CHEBI:18420"/>
    </ligand>
</feature>
<dbReference type="SUPFAM" id="SSF54768">
    <property type="entry name" value="dsRNA-binding domain-like"/>
    <property type="match status" value="1"/>
</dbReference>
<dbReference type="GO" id="GO:0046872">
    <property type="term" value="F:metal ion binding"/>
    <property type="evidence" value="ECO:0007669"/>
    <property type="project" value="UniProtKB-KW"/>
</dbReference>
<evidence type="ECO:0000256" key="10">
    <source>
        <dbReference type="ARBA" id="ARBA00022723"/>
    </source>
</evidence>
<feature type="active site" evidence="15">
    <location>
        <position position="115"/>
    </location>
</feature>
<evidence type="ECO:0000256" key="2">
    <source>
        <dbReference type="ARBA" id="ARBA00004496"/>
    </source>
</evidence>
<evidence type="ECO:0000256" key="3">
    <source>
        <dbReference type="ARBA" id="ARBA00010183"/>
    </source>
</evidence>
<gene>
    <name evidence="15" type="primary">rnc</name>
    <name evidence="18" type="ORF">EDC23_1367</name>
</gene>
<evidence type="ECO:0000256" key="13">
    <source>
        <dbReference type="ARBA" id="ARBA00022842"/>
    </source>
</evidence>
<dbReference type="RefSeq" id="WP_134082316.1">
    <property type="nucleotide sequence ID" value="NZ_SOQX01000002.1"/>
</dbReference>
<dbReference type="CDD" id="cd00593">
    <property type="entry name" value="RIBOc"/>
    <property type="match status" value="1"/>
</dbReference>
<dbReference type="EMBL" id="SOQX01000002">
    <property type="protein sequence ID" value="TDY02983.1"/>
    <property type="molecule type" value="Genomic_DNA"/>
</dbReference>
<evidence type="ECO:0000256" key="12">
    <source>
        <dbReference type="ARBA" id="ARBA00022801"/>
    </source>
</evidence>
<feature type="domain" description="DRBM" evidence="16">
    <location>
        <begin position="153"/>
        <end position="223"/>
    </location>
</feature>
<dbReference type="GO" id="GO:0010468">
    <property type="term" value="P:regulation of gene expression"/>
    <property type="evidence" value="ECO:0007669"/>
    <property type="project" value="TreeGrafter"/>
</dbReference>
<evidence type="ECO:0000256" key="11">
    <source>
        <dbReference type="ARBA" id="ARBA00022759"/>
    </source>
</evidence>
<keyword evidence="9 15" id="KW-0540">Nuclease</keyword>
<dbReference type="GO" id="GO:0003725">
    <property type="term" value="F:double-stranded RNA binding"/>
    <property type="evidence" value="ECO:0007669"/>
    <property type="project" value="TreeGrafter"/>
</dbReference>
<comment type="caution">
    <text evidence="18">The sequence shown here is derived from an EMBL/GenBank/DDBJ whole genome shotgun (WGS) entry which is preliminary data.</text>
</comment>
<dbReference type="GO" id="GO:0019843">
    <property type="term" value="F:rRNA binding"/>
    <property type="evidence" value="ECO:0007669"/>
    <property type="project" value="UniProtKB-KW"/>
</dbReference>
<evidence type="ECO:0000256" key="9">
    <source>
        <dbReference type="ARBA" id="ARBA00022722"/>
    </source>
</evidence>
<keyword evidence="15" id="KW-0699">rRNA-binding</keyword>
<evidence type="ECO:0000256" key="7">
    <source>
        <dbReference type="ARBA" id="ARBA00022664"/>
    </source>
</evidence>
<feature type="binding site" evidence="15">
    <location>
        <position position="112"/>
    </location>
    <ligand>
        <name>Mg(2+)</name>
        <dbReference type="ChEBI" id="CHEBI:18420"/>
    </ligand>
</feature>
<dbReference type="PROSITE" id="PS50137">
    <property type="entry name" value="DS_RBD"/>
    <property type="match status" value="1"/>
</dbReference>
<reference evidence="18 19" key="1">
    <citation type="submission" date="2019-03" db="EMBL/GenBank/DDBJ databases">
        <title>Genomic Encyclopedia of Type Strains, Phase IV (KMG-IV): sequencing the most valuable type-strain genomes for metagenomic binning, comparative biology and taxonomic classification.</title>
        <authorList>
            <person name="Goeker M."/>
        </authorList>
    </citation>
    <scope>NUCLEOTIDE SEQUENCE [LARGE SCALE GENOMIC DNA]</scope>
    <source>
        <strain evidence="18 19">DSM 16326</strain>
    </source>
</reference>
<comment type="function">
    <text evidence="15">Digests double-stranded RNA. Involved in the processing of primary rRNA transcript to yield the immediate precursors to the large and small rRNAs (23S and 16S). Processes some mRNAs, and tRNAs when they are encoded in the rRNA operon. Processes pre-crRNA and tracrRNA of type II CRISPR loci if present in the organism.</text>
</comment>
<evidence type="ECO:0000256" key="5">
    <source>
        <dbReference type="ARBA" id="ARBA00022490"/>
    </source>
</evidence>
<dbReference type="EC" id="3.1.26.3" evidence="15"/>
<dbReference type="NCBIfam" id="TIGR02191">
    <property type="entry name" value="RNaseIII"/>
    <property type="match status" value="1"/>
</dbReference>
<dbReference type="FunFam" id="1.10.1520.10:FF:000001">
    <property type="entry name" value="Ribonuclease 3"/>
    <property type="match status" value="1"/>
</dbReference>
<proteinExistence type="inferred from homology"/>
<dbReference type="GO" id="GO:0042802">
    <property type="term" value="F:identical protein binding"/>
    <property type="evidence" value="ECO:0007669"/>
    <property type="project" value="UniProtKB-ARBA"/>
</dbReference>
<accession>A0A4R8IZT0</accession>
<comment type="cofactor">
    <cofactor evidence="15">
        <name>Mg(2+)</name>
        <dbReference type="ChEBI" id="CHEBI:18420"/>
    </cofactor>
</comment>
<evidence type="ECO:0000259" key="16">
    <source>
        <dbReference type="PROSITE" id="PS50137"/>
    </source>
</evidence>
<dbReference type="InterPro" id="IPR014720">
    <property type="entry name" value="dsRBD_dom"/>
</dbReference>
<evidence type="ECO:0000256" key="8">
    <source>
        <dbReference type="ARBA" id="ARBA00022694"/>
    </source>
</evidence>
<evidence type="ECO:0000256" key="15">
    <source>
        <dbReference type="HAMAP-Rule" id="MF_00104"/>
    </source>
</evidence>
<keyword evidence="7 15" id="KW-0507">mRNA processing</keyword>
<dbReference type="Gene3D" id="1.10.1520.10">
    <property type="entry name" value="Ribonuclease III domain"/>
    <property type="match status" value="1"/>
</dbReference>